<gene>
    <name evidence="12" type="ORF">FF38_05069</name>
</gene>
<keyword evidence="6" id="KW-0325">Glycoprotein</keyword>
<name>A0A0L0CBQ0_LUCCU</name>
<evidence type="ECO:0000256" key="11">
    <source>
        <dbReference type="SAM" id="SignalP"/>
    </source>
</evidence>
<proteinExistence type="inferred from homology"/>
<organism evidence="12 13">
    <name type="scientific">Lucilia cuprina</name>
    <name type="common">Green bottle fly</name>
    <name type="synonym">Australian sheep blowfly</name>
    <dbReference type="NCBI Taxonomy" id="7375"/>
    <lineage>
        <taxon>Eukaryota</taxon>
        <taxon>Metazoa</taxon>
        <taxon>Ecdysozoa</taxon>
        <taxon>Arthropoda</taxon>
        <taxon>Hexapoda</taxon>
        <taxon>Insecta</taxon>
        <taxon>Pterygota</taxon>
        <taxon>Neoptera</taxon>
        <taxon>Endopterygota</taxon>
        <taxon>Diptera</taxon>
        <taxon>Brachycera</taxon>
        <taxon>Muscomorpha</taxon>
        <taxon>Oestroidea</taxon>
        <taxon>Calliphoridae</taxon>
        <taxon>Luciliinae</taxon>
        <taxon>Lucilia</taxon>
    </lineage>
</organism>
<evidence type="ECO:0000256" key="3">
    <source>
        <dbReference type="ARBA" id="ARBA00022525"/>
    </source>
</evidence>
<comment type="caution">
    <text evidence="12">The sequence shown here is derived from an EMBL/GenBank/DDBJ whole genome shotgun (WGS) entry which is preliminary data.</text>
</comment>
<dbReference type="GO" id="GO:0042435">
    <property type="term" value="P:indole-containing compound biosynthetic process"/>
    <property type="evidence" value="ECO:0007669"/>
    <property type="project" value="UniProtKB-ARBA"/>
</dbReference>
<evidence type="ECO:0000256" key="9">
    <source>
        <dbReference type="ARBA" id="ARBA00037907"/>
    </source>
</evidence>
<evidence type="ECO:0000313" key="13">
    <source>
        <dbReference type="Proteomes" id="UP000037069"/>
    </source>
</evidence>
<evidence type="ECO:0000256" key="2">
    <source>
        <dbReference type="ARBA" id="ARBA00009127"/>
    </source>
</evidence>
<feature type="signal peptide" evidence="11">
    <location>
        <begin position="1"/>
        <end position="22"/>
    </location>
</feature>
<dbReference type="FunFam" id="2.120.10.30:FF:000092">
    <property type="entry name" value="GD20529"/>
    <property type="match status" value="1"/>
</dbReference>
<dbReference type="SUPFAM" id="SSF63829">
    <property type="entry name" value="Calcium-dependent phosphotriesterase"/>
    <property type="match status" value="1"/>
</dbReference>
<keyword evidence="3" id="KW-0964">Secreted</keyword>
<dbReference type="GO" id="GO:0006583">
    <property type="term" value="P:melanin biosynthetic process from tyrosine"/>
    <property type="evidence" value="ECO:0007669"/>
    <property type="project" value="UniProtKB-ARBA"/>
</dbReference>
<dbReference type="EC" id="5.3.3.12" evidence="10"/>
<dbReference type="GO" id="GO:0106417">
    <property type="term" value="F:dopaminechrome tautomerase activity"/>
    <property type="evidence" value="ECO:0007669"/>
    <property type="project" value="UniProtKB-ARBA"/>
</dbReference>
<sequence>MILRLICIVSVIFLYSVLHTKADGMIEVFKWKQMDYYNRGNNPMTTGPTITSPPSGKTPKSGIIYFPGQYHGARSRRQVNNNASYIPYNNVPMGATHYKGRLFVTMPRRRVGIPSTLNYIDLNKDGAQESPKLIAYPDFETNQLTSNSDHLVSVYRTSVDSCGRLWFIDTGMLEYPNNFMQIQRPTIWIIDLRTDKVIRRFEIPASVAAEGRGLASITPDTDKGCDKTFAYIPDLVSNQLYVYSYELNKMWSFEHNYFNFDPIAGDLNIGGQSFSWNDGIFSVSLGPKERDNSRNILFHAMASNNEFVVNNAVLQNERNAQRGSHGQDFRLLGNRGDNKQSTMHEYDPRTGVVFYAEIQRNGVGCWNTRKPFNAANHGQVAQNEQTMIYPSDLTIDEDGTMWVMTNSMPIFIYSTLDTNKFNFRVWKQNTVTAVQNTVCA</sequence>
<dbReference type="PANTHER" id="PTHR10009:SF10">
    <property type="entry name" value="L-DOPACHROME TAUTOMERASE YELLOW-F-RELATED"/>
    <property type="match status" value="1"/>
</dbReference>
<dbReference type="AlphaFoldDB" id="A0A0L0CBQ0"/>
<evidence type="ECO:0000313" key="12">
    <source>
        <dbReference type="EMBL" id="KNC29686.1"/>
    </source>
</evidence>
<evidence type="ECO:0000256" key="7">
    <source>
        <dbReference type="ARBA" id="ARBA00023235"/>
    </source>
</evidence>
<comment type="similarity">
    <text evidence="2">Belongs to the major royal jelly protein family.</text>
</comment>
<dbReference type="STRING" id="7375.A0A0L0CBQ0"/>
<dbReference type="GO" id="GO:0048066">
    <property type="term" value="P:developmental pigmentation"/>
    <property type="evidence" value="ECO:0007669"/>
    <property type="project" value="UniProtKB-ARBA"/>
</dbReference>
<dbReference type="GO" id="GO:0005576">
    <property type="term" value="C:extracellular region"/>
    <property type="evidence" value="ECO:0007669"/>
    <property type="project" value="UniProtKB-SubCell"/>
</dbReference>
<dbReference type="Proteomes" id="UP000037069">
    <property type="component" value="Unassembled WGS sequence"/>
</dbReference>
<protein>
    <recommendedName>
        <fullName evidence="10">L-dopachrome isomerase</fullName>
        <ecNumber evidence="10">5.3.3.12</ecNumber>
    </recommendedName>
</protein>
<dbReference type="GO" id="GO:0004167">
    <property type="term" value="F:dopachrome isomerase activity"/>
    <property type="evidence" value="ECO:0007669"/>
    <property type="project" value="UniProtKB-EC"/>
</dbReference>
<keyword evidence="13" id="KW-1185">Reference proteome</keyword>
<dbReference type="InterPro" id="IPR011042">
    <property type="entry name" value="6-blade_b-propeller_TolB-like"/>
</dbReference>
<keyword evidence="4 11" id="KW-0732">Signal</keyword>
<evidence type="ECO:0000256" key="6">
    <source>
        <dbReference type="ARBA" id="ARBA00023180"/>
    </source>
</evidence>
<feature type="chain" id="PRO_5005536025" description="L-dopachrome isomerase" evidence="11">
    <location>
        <begin position="23"/>
        <end position="440"/>
    </location>
</feature>
<evidence type="ECO:0000256" key="4">
    <source>
        <dbReference type="ARBA" id="ARBA00022729"/>
    </source>
</evidence>
<keyword evidence="7" id="KW-0413">Isomerase</keyword>
<evidence type="ECO:0000256" key="8">
    <source>
        <dbReference type="ARBA" id="ARBA00036823"/>
    </source>
</evidence>
<evidence type="ECO:0000256" key="10">
    <source>
        <dbReference type="ARBA" id="ARBA00038932"/>
    </source>
</evidence>
<comment type="pathway">
    <text evidence="9">Pigment biosynthesis; melanin biosynthesis.</text>
</comment>
<dbReference type="InterPro" id="IPR017996">
    <property type="entry name" value="MRJP/yellow-related"/>
</dbReference>
<accession>A0A0L0CBQ0</accession>
<comment type="subcellular location">
    <subcellularLocation>
        <location evidence="1">Secreted</location>
    </subcellularLocation>
</comment>
<dbReference type="EMBL" id="JRES01000641">
    <property type="protein sequence ID" value="KNC29686.1"/>
    <property type="molecule type" value="Genomic_DNA"/>
</dbReference>
<evidence type="ECO:0000256" key="5">
    <source>
        <dbReference type="ARBA" id="ARBA00023101"/>
    </source>
</evidence>
<dbReference type="OMA" id="FHAMASN"/>
<reference evidence="12 13" key="1">
    <citation type="journal article" date="2015" name="Nat. Commun.">
        <title>Lucilia cuprina genome unlocks parasitic fly biology to underpin future interventions.</title>
        <authorList>
            <person name="Anstead C.A."/>
            <person name="Korhonen P.K."/>
            <person name="Young N.D."/>
            <person name="Hall R.S."/>
            <person name="Jex A.R."/>
            <person name="Murali S.C."/>
            <person name="Hughes D.S."/>
            <person name="Lee S.F."/>
            <person name="Perry T."/>
            <person name="Stroehlein A.J."/>
            <person name="Ansell B.R."/>
            <person name="Breugelmans B."/>
            <person name="Hofmann A."/>
            <person name="Qu J."/>
            <person name="Dugan S."/>
            <person name="Lee S.L."/>
            <person name="Chao H."/>
            <person name="Dinh H."/>
            <person name="Han Y."/>
            <person name="Doddapaneni H.V."/>
            <person name="Worley K.C."/>
            <person name="Muzny D.M."/>
            <person name="Ioannidis P."/>
            <person name="Waterhouse R.M."/>
            <person name="Zdobnov E.M."/>
            <person name="James P.J."/>
            <person name="Bagnall N.H."/>
            <person name="Kotze A.C."/>
            <person name="Gibbs R.A."/>
            <person name="Richards S."/>
            <person name="Batterham P."/>
            <person name="Gasser R.B."/>
        </authorList>
    </citation>
    <scope>NUCLEOTIDE SEQUENCE [LARGE SCALE GENOMIC DNA]</scope>
    <source>
        <strain evidence="12 13">LS</strain>
        <tissue evidence="12">Full body</tissue>
    </source>
</reference>
<comment type="catalytic activity">
    <reaction evidence="8">
        <text>L-dopachrome = 5,6-dihydroxyindole-2-carboxylate</text>
        <dbReference type="Rhea" id="RHEA:13041"/>
        <dbReference type="ChEBI" id="CHEBI:16875"/>
        <dbReference type="ChEBI" id="CHEBI:57509"/>
        <dbReference type="EC" id="5.3.3.12"/>
    </reaction>
</comment>
<dbReference type="Pfam" id="PF03022">
    <property type="entry name" value="MRJP"/>
    <property type="match status" value="1"/>
</dbReference>
<dbReference type="PANTHER" id="PTHR10009">
    <property type="entry name" value="PROTEIN YELLOW-RELATED"/>
    <property type="match status" value="1"/>
</dbReference>
<dbReference type="Gene3D" id="2.120.10.30">
    <property type="entry name" value="TolB, C-terminal domain"/>
    <property type="match status" value="1"/>
</dbReference>
<dbReference type="OrthoDB" id="7776143at2759"/>
<evidence type="ECO:0000256" key="1">
    <source>
        <dbReference type="ARBA" id="ARBA00004613"/>
    </source>
</evidence>
<keyword evidence="5" id="KW-0470">Melanin biosynthesis</keyword>